<organism evidence="1 2">
    <name type="scientific">Pseudomonas syringae pv. primulae</name>
    <dbReference type="NCBI Taxonomy" id="251707"/>
    <lineage>
        <taxon>Bacteria</taxon>
        <taxon>Pseudomonadati</taxon>
        <taxon>Pseudomonadota</taxon>
        <taxon>Gammaproteobacteria</taxon>
        <taxon>Pseudomonadales</taxon>
        <taxon>Pseudomonadaceae</taxon>
        <taxon>Pseudomonas</taxon>
    </lineage>
</organism>
<protein>
    <submittedName>
        <fullName evidence="1">Uncharacterized protein</fullName>
    </submittedName>
</protein>
<gene>
    <name evidence="1" type="ORF">ALO52_00936</name>
</gene>
<dbReference type="PATRIC" id="fig|251707.3.peg.1242"/>
<name>A0A0P9Y6S7_9PSED</name>
<proteinExistence type="predicted"/>
<evidence type="ECO:0000313" key="1">
    <source>
        <dbReference type="EMBL" id="KPY37558.1"/>
    </source>
</evidence>
<sequence>MHAMNIKSERFVLAGQLLSVNSALSLNSLSDVGDALLFCQLYSDLKTRKFDAPFTWYSLHEKAMQELKWASSYYKRRAFEPADDAAISFEWLIKQGTSSHPEKQGHFEGLLRCIAILAPTDHRSTLFQRFTVKVRVEKPGHLTFTLQLGALDGAATLTSLFMTFTTTAEAEPDVYRQVFSPDKIVGEIDLRFSTHNWDVSGYQSVRKKVQSFLVGKKDGLILPLPCTLGLDEGDE</sequence>
<comment type="caution">
    <text evidence="1">The sequence shown here is derived from an EMBL/GenBank/DDBJ whole genome shotgun (WGS) entry which is preliminary data.</text>
</comment>
<reference evidence="1 2" key="1">
    <citation type="submission" date="2015-09" db="EMBL/GenBank/DDBJ databases">
        <title>Genome announcement of multiple Pseudomonas syringae strains.</title>
        <authorList>
            <person name="Thakur S."/>
            <person name="Wang P.W."/>
            <person name="Gong Y."/>
            <person name="Weir B.S."/>
            <person name="Guttman D.S."/>
        </authorList>
    </citation>
    <scope>NUCLEOTIDE SEQUENCE [LARGE SCALE GENOMIC DNA]</scope>
    <source>
        <strain evidence="1 2">ICMP3956</strain>
    </source>
</reference>
<evidence type="ECO:0000313" key="2">
    <source>
        <dbReference type="Proteomes" id="UP000050562"/>
    </source>
</evidence>
<accession>A0A0P9Y6S7</accession>
<dbReference type="Proteomes" id="UP000050562">
    <property type="component" value="Unassembled WGS sequence"/>
</dbReference>
<dbReference type="AlphaFoldDB" id="A0A0P9Y6S7"/>
<dbReference type="EMBL" id="LJRC01000113">
    <property type="protein sequence ID" value="KPY37558.1"/>
    <property type="molecule type" value="Genomic_DNA"/>
</dbReference>